<evidence type="ECO:0000313" key="2">
    <source>
        <dbReference type="Proteomes" id="UP001301769"/>
    </source>
</evidence>
<comment type="caution">
    <text evidence="1">The sequence shown here is derived from an EMBL/GenBank/DDBJ whole genome shotgun (WGS) entry which is preliminary data.</text>
</comment>
<dbReference type="Proteomes" id="UP001301769">
    <property type="component" value="Unassembled WGS sequence"/>
</dbReference>
<gene>
    <name evidence="1" type="ORF">QBC37DRAFT_373518</name>
</gene>
<sequence>MKRTSDQIYSFYSYLITVVALITPVPPPTPAPPLPFISLLYRPPVTTTEVTAGRGGTICRPPLLPPPRGCTKGSIKPLWREADNLSSGPGWTHGGIGKNVGRDNIHFINWSNSSAAFGGRPRLDYVYVERNGPITNFHVWRNTRSGGTKL</sequence>
<accession>A0AAN7B5Y0</accession>
<dbReference type="AlphaFoldDB" id="A0AAN7B5Y0"/>
<dbReference type="EMBL" id="MU858101">
    <property type="protein sequence ID" value="KAK4213996.1"/>
    <property type="molecule type" value="Genomic_DNA"/>
</dbReference>
<keyword evidence="2" id="KW-1185">Reference proteome</keyword>
<evidence type="ECO:0000313" key="1">
    <source>
        <dbReference type="EMBL" id="KAK4213996.1"/>
    </source>
</evidence>
<organism evidence="1 2">
    <name type="scientific">Rhypophila decipiens</name>
    <dbReference type="NCBI Taxonomy" id="261697"/>
    <lineage>
        <taxon>Eukaryota</taxon>
        <taxon>Fungi</taxon>
        <taxon>Dikarya</taxon>
        <taxon>Ascomycota</taxon>
        <taxon>Pezizomycotina</taxon>
        <taxon>Sordariomycetes</taxon>
        <taxon>Sordariomycetidae</taxon>
        <taxon>Sordariales</taxon>
        <taxon>Naviculisporaceae</taxon>
        <taxon>Rhypophila</taxon>
    </lineage>
</organism>
<name>A0AAN7B5Y0_9PEZI</name>
<protein>
    <submittedName>
        <fullName evidence="1">Uncharacterized protein</fullName>
    </submittedName>
</protein>
<proteinExistence type="predicted"/>
<reference evidence="1" key="1">
    <citation type="journal article" date="2023" name="Mol. Phylogenet. Evol.">
        <title>Genome-scale phylogeny and comparative genomics of the fungal order Sordariales.</title>
        <authorList>
            <person name="Hensen N."/>
            <person name="Bonometti L."/>
            <person name="Westerberg I."/>
            <person name="Brannstrom I.O."/>
            <person name="Guillou S."/>
            <person name="Cros-Aarteil S."/>
            <person name="Calhoun S."/>
            <person name="Haridas S."/>
            <person name="Kuo A."/>
            <person name="Mondo S."/>
            <person name="Pangilinan J."/>
            <person name="Riley R."/>
            <person name="LaButti K."/>
            <person name="Andreopoulos B."/>
            <person name="Lipzen A."/>
            <person name="Chen C."/>
            <person name="Yan M."/>
            <person name="Daum C."/>
            <person name="Ng V."/>
            <person name="Clum A."/>
            <person name="Steindorff A."/>
            <person name="Ohm R.A."/>
            <person name="Martin F."/>
            <person name="Silar P."/>
            <person name="Natvig D.O."/>
            <person name="Lalanne C."/>
            <person name="Gautier V."/>
            <person name="Ament-Velasquez S.L."/>
            <person name="Kruys A."/>
            <person name="Hutchinson M.I."/>
            <person name="Powell A.J."/>
            <person name="Barry K."/>
            <person name="Miller A.N."/>
            <person name="Grigoriev I.V."/>
            <person name="Debuchy R."/>
            <person name="Gladieux P."/>
            <person name="Hiltunen Thoren M."/>
            <person name="Johannesson H."/>
        </authorList>
    </citation>
    <scope>NUCLEOTIDE SEQUENCE</scope>
    <source>
        <strain evidence="1">PSN293</strain>
    </source>
</reference>
<reference evidence="1" key="2">
    <citation type="submission" date="2023-05" db="EMBL/GenBank/DDBJ databases">
        <authorList>
            <consortium name="Lawrence Berkeley National Laboratory"/>
            <person name="Steindorff A."/>
            <person name="Hensen N."/>
            <person name="Bonometti L."/>
            <person name="Westerberg I."/>
            <person name="Brannstrom I.O."/>
            <person name="Guillou S."/>
            <person name="Cros-Aarteil S."/>
            <person name="Calhoun S."/>
            <person name="Haridas S."/>
            <person name="Kuo A."/>
            <person name="Mondo S."/>
            <person name="Pangilinan J."/>
            <person name="Riley R."/>
            <person name="Labutti K."/>
            <person name="Andreopoulos B."/>
            <person name="Lipzen A."/>
            <person name="Chen C."/>
            <person name="Yanf M."/>
            <person name="Daum C."/>
            <person name="Ng V."/>
            <person name="Clum A."/>
            <person name="Ohm R."/>
            <person name="Martin F."/>
            <person name="Silar P."/>
            <person name="Natvig D."/>
            <person name="Lalanne C."/>
            <person name="Gautier V."/>
            <person name="Ament-Velasquez S.L."/>
            <person name="Kruys A."/>
            <person name="Hutchinson M.I."/>
            <person name="Powell A.J."/>
            <person name="Barry K."/>
            <person name="Miller A.N."/>
            <person name="Grigoriev I.V."/>
            <person name="Debuchy R."/>
            <person name="Gladieux P."/>
            <person name="Thoren M.H."/>
            <person name="Johannesson H."/>
        </authorList>
    </citation>
    <scope>NUCLEOTIDE SEQUENCE</scope>
    <source>
        <strain evidence="1">PSN293</strain>
    </source>
</reference>